<name>A0AA87ZQN6_FICCA</name>
<dbReference type="PANTHER" id="PTHR13056">
    <property type="entry name" value="VACUOLAR FUSION PROTEIN CCZ1 HOMOLOG-RELATED"/>
    <property type="match status" value="1"/>
</dbReference>
<dbReference type="GO" id="GO:0035658">
    <property type="term" value="C:Mon1-Ccz1 complex"/>
    <property type="evidence" value="ECO:0007669"/>
    <property type="project" value="InterPro"/>
</dbReference>
<comment type="similarity">
    <text evidence="1">Belongs to the CCZ1 family.</text>
</comment>
<feature type="domain" description="CCZ1/INTU/HSP4 first Longin" evidence="2">
    <location>
        <begin position="17"/>
        <end position="126"/>
    </location>
</feature>
<evidence type="ECO:0000313" key="3">
    <source>
        <dbReference type="EMBL" id="GMN38392.1"/>
    </source>
</evidence>
<protein>
    <recommendedName>
        <fullName evidence="2">CCZ1/INTU/HSP4 first Longin domain-containing protein</fullName>
    </recommendedName>
</protein>
<evidence type="ECO:0000259" key="2">
    <source>
        <dbReference type="Pfam" id="PF19031"/>
    </source>
</evidence>
<comment type="caution">
    <text evidence="3">The sequence shown here is derived from an EMBL/GenBank/DDBJ whole genome shotgun (WGS) entry which is preliminary data.</text>
</comment>
<proteinExistence type="inferred from homology"/>
<dbReference type="AlphaFoldDB" id="A0AA87ZQN6"/>
<sequence length="606" mass="67966">MGLSSAPTTMAEGLQLCVFDLRRGQQEGQELDKILFFFPADLPFSTQLSVIGLSEGLITFTRIFSPEAACEVIEAERHSHVFFEAEPDIWMVMVVEKSKESEAFWRIDALRKVLMEVHSLFVMFHGSIRALLEREPGGELARSHLYPFIMDYLSGKSCCYGLPNESLNPVFYCPEFKIFHCKVTNCQHIKSGLHWMGAAGADFLAGKKLQLPSFRDCLKERGTVQMLTVGREAAIEVQSLARVIESCAGNAPCYSLILFQDLLVSTTLSPDDTINLFTYAVLRLTPRALSSGVSSWSYLRKGVAPHVATASMLAHYGTISEQFYASRGTSPIVDNGNQVTRPLRHDKWSKGKDGFLVTDIWGTEAGSSVPSTPTVFLHQTEDSMYLCSHQHKNLTVLFLFPLSSMVNGEQGVSVVKQQFLENAALKILKVEEKLSKGWGGENAYHVRGYRYLLVDGDRNVSRASPPGKVTTLTKVEHPADSLLSLSKLREEVDLDKSRAQWDNAGHEKELEVSIRAKNNAWVVARATRGKELYMVLEKANETLLYASDAVEKFSNRRHLLVSNVYARIHSEKREFFVNKRIKLLCPLRYENGVTGVQFLHGEKLKK</sequence>
<accession>A0AA87ZQN6</accession>
<evidence type="ECO:0000256" key="1">
    <source>
        <dbReference type="ARBA" id="ARBA00005352"/>
    </source>
</evidence>
<dbReference type="EMBL" id="BTGU01000008">
    <property type="protein sequence ID" value="GMN38392.1"/>
    <property type="molecule type" value="Genomic_DNA"/>
</dbReference>
<dbReference type="GO" id="GO:0016192">
    <property type="term" value="P:vesicle-mediated transport"/>
    <property type="evidence" value="ECO:0007669"/>
    <property type="project" value="InterPro"/>
</dbReference>
<organism evidence="3 4">
    <name type="scientific">Ficus carica</name>
    <name type="common">Common fig</name>
    <dbReference type="NCBI Taxonomy" id="3494"/>
    <lineage>
        <taxon>Eukaryota</taxon>
        <taxon>Viridiplantae</taxon>
        <taxon>Streptophyta</taxon>
        <taxon>Embryophyta</taxon>
        <taxon>Tracheophyta</taxon>
        <taxon>Spermatophyta</taxon>
        <taxon>Magnoliopsida</taxon>
        <taxon>eudicotyledons</taxon>
        <taxon>Gunneridae</taxon>
        <taxon>Pentapetalae</taxon>
        <taxon>rosids</taxon>
        <taxon>fabids</taxon>
        <taxon>Rosales</taxon>
        <taxon>Moraceae</taxon>
        <taxon>Ficeae</taxon>
        <taxon>Ficus</taxon>
    </lineage>
</organism>
<evidence type="ECO:0000313" key="4">
    <source>
        <dbReference type="Proteomes" id="UP001187192"/>
    </source>
</evidence>
<dbReference type="Proteomes" id="UP001187192">
    <property type="component" value="Unassembled WGS sequence"/>
</dbReference>
<dbReference type="PANTHER" id="PTHR13056:SF0">
    <property type="entry name" value="VACUOLAR FUSION PROTEIN CCZ1 HOMOLOG-RELATED"/>
    <property type="match status" value="1"/>
</dbReference>
<dbReference type="InterPro" id="IPR043987">
    <property type="entry name" value="CCZ1/INTU/HSP4_longin_1"/>
</dbReference>
<reference evidence="3" key="1">
    <citation type="submission" date="2023-07" db="EMBL/GenBank/DDBJ databases">
        <title>draft genome sequence of fig (Ficus carica).</title>
        <authorList>
            <person name="Takahashi T."/>
            <person name="Nishimura K."/>
        </authorList>
    </citation>
    <scope>NUCLEOTIDE SEQUENCE</scope>
</reference>
<dbReference type="Pfam" id="PF19031">
    <property type="entry name" value="Intu_longin_1"/>
    <property type="match status" value="1"/>
</dbReference>
<keyword evidence="4" id="KW-1185">Reference proteome</keyword>
<dbReference type="InterPro" id="IPR013176">
    <property type="entry name" value="Ccz1"/>
</dbReference>
<gene>
    <name evidence="3" type="ORF">TIFTF001_007614</name>
</gene>